<keyword evidence="8" id="KW-1185">Reference proteome</keyword>
<organism evidence="7 8">
    <name type="scientific">Neobacillus mesonae</name>
    <dbReference type="NCBI Taxonomy" id="1193713"/>
    <lineage>
        <taxon>Bacteria</taxon>
        <taxon>Bacillati</taxon>
        <taxon>Bacillota</taxon>
        <taxon>Bacilli</taxon>
        <taxon>Bacillales</taxon>
        <taxon>Bacillaceae</taxon>
        <taxon>Neobacillus</taxon>
    </lineage>
</organism>
<gene>
    <name evidence="7" type="ORF">CHR53_10485</name>
</gene>
<dbReference type="Gene3D" id="1.10.150.130">
    <property type="match status" value="1"/>
</dbReference>
<reference evidence="7 8" key="1">
    <citation type="submission" date="2017-07" db="EMBL/GenBank/DDBJ databases">
        <title>The complete genome sequence of Bacillus mesonae strain H20-5, an efficient strain improving plant abiotic stress resistance.</title>
        <authorList>
            <person name="Kim S.Y."/>
            <person name="Song H."/>
            <person name="Sang M.K."/>
            <person name="Weon H.-Y."/>
            <person name="Song J."/>
        </authorList>
    </citation>
    <scope>NUCLEOTIDE SEQUENCE [LARGE SCALE GENOMIC DNA]</scope>
    <source>
        <strain evidence="7 8">H20-5</strain>
    </source>
</reference>
<dbReference type="Proteomes" id="UP000282892">
    <property type="component" value="Chromosome"/>
</dbReference>
<evidence type="ECO:0000259" key="6">
    <source>
        <dbReference type="PROSITE" id="PS51900"/>
    </source>
</evidence>
<comment type="similarity">
    <text evidence="1">Belongs to the 'phage' integrase family.</text>
</comment>
<feature type="domain" description="Core-binding (CB)" evidence="6">
    <location>
        <begin position="23"/>
        <end position="107"/>
    </location>
</feature>
<evidence type="ECO:0000256" key="1">
    <source>
        <dbReference type="ARBA" id="ARBA00008857"/>
    </source>
</evidence>
<name>A0A3T0HX72_9BACI</name>
<dbReference type="InterPro" id="IPR010998">
    <property type="entry name" value="Integrase_recombinase_N"/>
</dbReference>
<evidence type="ECO:0000256" key="2">
    <source>
        <dbReference type="ARBA" id="ARBA00023125"/>
    </source>
</evidence>
<proteinExistence type="inferred from homology"/>
<dbReference type="KEGG" id="nmk:CHR53_10485"/>
<evidence type="ECO:0000313" key="8">
    <source>
        <dbReference type="Proteomes" id="UP000282892"/>
    </source>
</evidence>
<dbReference type="PROSITE" id="PS51900">
    <property type="entry name" value="CB"/>
    <property type="match status" value="1"/>
</dbReference>
<evidence type="ECO:0000259" key="5">
    <source>
        <dbReference type="PROSITE" id="PS51898"/>
    </source>
</evidence>
<evidence type="ECO:0000313" key="7">
    <source>
        <dbReference type="EMBL" id="AZU61669.1"/>
    </source>
</evidence>
<dbReference type="GO" id="GO:0006310">
    <property type="term" value="P:DNA recombination"/>
    <property type="evidence" value="ECO:0007669"/>
    <property type="project" value="UniProtKB-KW"/>
</dbReference>
<dbReference type="GO" id="GO:0015074">
    <property type="term" value="P:DNA integration"/>
    <property type="evidence" value="ECO:0007669"/>
    <property type="project" value="InterPro"/>
</dbReference>
<dbReference type="CDD" id="cd00397">
    <property type="entry name" value="DNA_BRE_C"/>
    <property type="match status" value="1"/>
</dbReference>
<dbReference type="SUPFAM" id="SSF56349">
    <property type="entry name" value="DNA breaking-rejoining enzymes"/>
    <property type="match status" value="1"/>
</dbReference>
<dbReference type="PROSITE" id="PS51898">
    <property type="entry name" value="TYR_RECOMBINASE"/>
    <property type="match status" value="1"/>
</dbReference>
<evidence type="ECO:0000256" key="3">
    <source>
        <dbReference type="ARBA" id="ARBA00023172"/>
    </source>
</evidence>
<dbReference type="InterPro" id="IPR044068">
    <property type="entry name" value="CB"/>
</dbReference>
<protein>
    <submittedName>
        <fullName evidence="7">Integrase</fullName>
    </submittedName>
</protein>
<keyword evidence="2 4" id="KW-0238">DNA-binding</keyword>
<dbReference type="Gene3D" id="1.10.443.10">
    <property type="entry name" value="Intergrase catalytic core"/>
    <property type="match status" value="1"/>
</dbReference>
<dbReference type="Pfam" id="PF00589">
    <property type="entry name" value="Phage_integrase"/>
    <property type="match status" value="1"/>
</dbReference>
<dbReference type="InterPro" id="IPR002104">
    <property type="entry name" value="Integrase_catalytic"/>
</dbReference>
<sequence length="323" mass="37997">MRQNQLRRVKREAKSVGVGGYVYSISEMFEQFMLIKKGEGLAKRTIKEYYNNFQYFMDYVGRELSAREMTTEVFTGWISFMCEELDYSPATINIRVRTMRSFLRYIYEDKQWIQEPIHKRFKPIKAPIDNVEAFTPEEFKRLIGAIDESTYTGFRTKVILFVLIDTMVRVSELVDIKRNNVDFKKLTIRLEAADTKVRIARTVPISAKTARLLSEYMAETEDFGNEYMFLTYEGERMSEATVRDNMRLYGHVAGINNKRCSPHTLRHTGALFYILNGGDPFSLQRILGHSHMNMVRRYIQMTNMDVQNQHNLHSPLNYVFNKK</sequence>
<dbReference type="InterPro" id="IPR013762">
    <property type="entry name" value="Integrase-like_cat_sf"/>
</dbReference>
<keyword evidence="3" id="KW-0233">DNA recombination</keyword>
<dbReference type="EMBL" id="CP022572">
    <property type="protein sequence ID" value="AZU61669.1"/>
    <property type="molecule type" value="Genomic_DNA"/>
</dbReference>
<evidence type="ECO:0000256" key="4">
    <source>
        <dbReference type="PROSITE-ProRule" id="PRU01248"/>
    </source>
</evidence>
<dbReference type="PANTHER" id="PTHR30349">
    <property type="entry name" value="PHAGE INTEGRASE-RELATED"/>
    <property type="match status" value="1"/>
</dbReference>
<dbReference type="AlphaFoldDB" id="A0A3T0HX72"/>
<dbReference type="InterPro" id="IPR011010">
    <property type="entry name" value="DNA_brk_join_enz"/>
</dbReference>
<feature type="domain" description="Tyr recombinase" evidence="5">
    <location>
        <begin position="129"/>
        <end position="311"/>
    </location>
</feature>
<dbReference type="GO" id="GO:0003677">
    <property type="term" value="F:DNA binding"/>
    <property type="evidence" value="ECO:0007669"/>
    <property type="project" value="UniProtKB-UniRule"/>
</dbReference>
<dbReference type="InterPro" id="IPR050090">
    <property type="entry name" value="Tyrosine_recombinase_XerCD"/>
</dbReference>
<dbReference type="PANTHER" id="PTHR30349:SF41">
    <property type="entry name" value="INTEGRASE_RECOMBINASE PROTEIN MJ0367-RELATED"/>
    <property type="match status" value="1"/>
</dbReference>
<dbReference type="OrthoDB" id="107900at2"/>
<dbReference type="RefSeq" id="WP_127486427.1">
    <property type="nucleotide sequence ID" value="NZ_CP022572.1"/>
</dbReference>
<accession>A0A3T0HX72</accession>